<gene>
    <name evidence="4" type="ORF">VDBG_05621</name>
</gene>
<evidence type="ECO:0000313" key="4">
    <source>
        <dbReference type="EMBL" id="EEY19512.1"/>
    </source>
</evidence>
<dbReference type="AlphaFoldDB" id="C9SLE4"/>
<reference evidence="5" key="1">
    <citation type="journal article" date="2011" name="PLoS Pathog.">
        <title>Comparative genomics yields insights into niche adaptation of plant vascular wilt pathogens.</title>
        <authorList>
            <person name="Klosterman S.J."/>
            <person name="Subbarao K.V."/>
            <person name="Kang S."/>
            <person name="Veronese P."/>
            <person name="Gold S.E."/>
            <person name="Thomma B.P.H.J."/>
            <person name="Chen Z."/>
            <person name="Henrissat B."/>
            <person name="Lee Y.-H."/>
            <person name="Park J."/>
            <person name="Garcia-Pedrajas M.D."/>
            <person name="Barbara D.J."/>
            <person name="Anchieta A."/>
            <person name="de Jonge R."/>
            <person name="Santhanam P."/>
            <person name="Maruthachalam K."/>
            <person name="Atallah Z."/>
            <person name="Amyotte S.G."/>
            <person name="Paz Z."/>
            <person name="Inderbitzin P."/>
            <person name="Hayes R.J."/>
            <person name="Heiman D.I."/>
            <person name="Young S."/>
            <person name="Zeng Q."/>
            <person name="Engels R."/>
            <person name="Galagan J."/>
            <person name="Cuomo C.A."/>
            <person name="Dobinson K.F."/>
            <person name="Ma L.-J."/>
        </authorList>
    </citation>
    <scope>NUCLEOTIDE SEQUENCE [LARGE SCALE GENOMIC DNA]</scope>
    <source>
        <strain evidence="5">VaMs.102 / ATCC MYA-4576 / FGSC 10136</strain>
    </source>
</reference>
<feature type="region of interest" description="Disordered" evidence="2">
    <location>
        <begin position="1"/>
        <end position="91"/>
    </location>
</feature>
<sequence>MKRGRKTRQLRSSDRSVDVPNQAAAELPSSPLAEVDQSGPRRCPPPVRHLEPLAQGPEDNNGDGFHNDVDPDDERASPGEGPAAQTSCLDESPPAVCAADDHFQSRTLWQRLQAAGVRSSDAVTYIGATLELFYANIYPIFPVLYRPDADRALDAMRWQPQEGGIWSDRAFSLLAAVCAYTLAVLPPSVSGANWAISEAFFQASKSSLDSYAVADIEKPNSSSVFIRHLHAAWQYTAGRSDVSWYIMGEAIRLALSMRLFDERSYDAMEYIEAQMCRRAFWLLYSSDKSAAVSGRRVIGLSRTLFQRVIPPAYPADLGDQDRVSMTTSDGLEQEFGLSSGFNANHDLWRASEELLAHDDEAAGNPMPESHFVTRIDQNFRCLSAAYYRFQTCLEGLPFVLGFHDAFDATVHSFRFRAADEVRAEVPLALRIQRSNLQITYQALKMVCLRKYPSLFRSPRLDCLDMPAVSIASACSPAGLYAADIPSMVNGSPSSHVGTLDSNTSVSHSAATVPQPEAPFRRHAVIEETIRITRDILFVIHTSGLEVLRLNGEACADKIRIVGASILELLAHQPLGLASTLSRDATKYAELFPHILAMLDSKAADQVGKERG</sequence>
<dbReference type="OrthoDB" id="2283488at2759"/>
<dbReference type="GO" id="GO:0003677">
    <property type="term" value="F:DNA binding"/>
    <property type="evidence" value="ECO:0007669"/>
    <property type="project" value="InterPro"/>
</dbReference>
<dbReference type="Pfam" id="PF04082">
    <property type="entry name" value="Fungal_trans"/>
    <property type="match status" value="1"/>
</dbReference>
<feature type="domain" description="Xylanolytic transcriptional activator regulatory" evidence="3">
    <location>
        <begin position="243"/>
        <end position="320"/>
    </location>
</feature>
<dbReference type="GeneID" id="9531498"/>
<dbReference type="Proteomes" id="UP000008698">
    <property type="component" value="Unassembled WGS sequence"/>
</dbReference>
<dbReference type="SMART" id="SM00906">
    <property type="entry name" value="Fungal_trans"/>
    <property type="match status" value="1"/>
</dbReference>
<accession>C9SLE4</accession>
<dbReference type="PANTHER" id="PTHR46910:SF1">
    <property type="entry name" value="MISCELLANEOUS ZN(II)2CYS6 TRANSCRIPTION FACTOR (EUROFUNG)-RELATED"/>
    <property type="match status" value="1"/>
</dbReference>
<feature type="compositionally biased region" description="Basic and acidic residues" evidence="2">
    <location>
        <begin position="65"/>
        <end position="77"/>
    </location>
</feature>
<dbReference type="InterPro" id="IPR007219">
    <property type="entry name" value="XnlR_reg_dom"/>
</dbReference>
<dbReference type="PANTHER" id="PTHR46910">
    <property type="entry name" value="TRANSCRIPTION FACTOR PDR1"/>
    <property type="match status" value="1"/>
</dbReference>
<evidence type="ECO:0000256" key="1">
    <source>
        <dbReference type="ARBA" id="ARBA00023242"/>
    </source>
</evidence>
<evidence type="ECO:0000256" key="2">
    <source>
        <dbReference type="SAM" id="MobiDB-lite"/>
    </source>
</evidence>
<dbReference type="CDD" id="cd12148">
    <property type="entry name" value="fungal_TF_MHR"/>
    <property type="match status" value="1"/>
</dbReference>
<name>C9SLE4_VERA1</name>
<dbReference type="KEGG" id="val:VDBG_05621"/>
<dbReference type="OMA" id="CADKIRI"/>
<feature type="region of interest" description="Disordered" evidence="2">
    <location>
        <begin position="493"/>
        <end position="513"/>
    </location>
</feature>
<dbReference type="EMBL" id="DS985219">
    <property type="protein sequence ID" value="EEY19512.1"/>
    <property type="molecule type" value="Genomic_DNA"/>
</dbReference>
<keyword evidence="5" id="KW-1185">Reference proteome</keyword>
<proteinExistence type="predicted"/>
<keyword evidence="1" id="KW-0539">Nucleus</keyword>
<dbReference type="eggNOG" id="ENOG502S16A">
    <property type="taxonomic scope" value="Eukaryota"/>
</dbReference>
<feature type="compositionally biased region" description="Polar residues" evidence="2">
    <location>
        <begin position="493"/>
        <end position="511"/>
    </location>
</feature>
<dbReference type="GO" id="GO:0006351">
    <property type="term" value="P:DNA-templated transcription"/>
    <property type="evidence" value="ECO:0007669"/>
    <property type="project" value="InterPro"/>
</dbReference>
<evidence type="ECO:0000259" key="3">
    <source>
        <dbReference type="SMART" id="SM00906"/>
    </source>
</evidence>
<protein>
    <recommendedName>
        <fullName evidence="3">Xylanolytic transcriptional activator regulatory domain-containing protein</fullName>
    </recommendedName>
</protein>
<organism evidence="5">
    <name type="scientific">Verticillium alfalfae (strain VaMs.102 / ATCC MYA-4576 / FGSC 10136)</name>
    <name type="common">Verticillium wilt of alfalfa</name>
    <name type="synonym">Verticillium albo-atrum</name>
    <dbReference type="NCBI Taxonomy" id="526221"/>
    <lineage>
        <taxon>Eukaryota</taxon>
        <taxon>Fungi</taxon>
        <taxon>Dikarya</taxon>
        <taxon>Ascomycota</taxon>
        <taxon>Pezizomycotina</taxon>
        <taxon>Sordariomycetes</taxon>
        <taxon>Hypocreomycetidae</taxon>
        <taxon>Glomerellales</taxon>
        <taxon>Plectosphaerellaceae</taxon>
        <taxon>Verticillium</taxon>
    </lineage>
</organism>
<dbReference type="GO" id="GO:0008270">
    <property type="term" value="F:zinc ion binding"/>
    <property type="evidence" value="ECO:0007669"/>
    <property type="project" value="InterPro"/>
</dbReference>
<dbReference type="InterPro" id="IPR050987">
    <property type="entry name" value="AtrR-like"/>
</dbReference>
<dbReference type="GO" id="GO:0003700">
    <property type="term" value="F:DNA-binding transcription factor activity"/>
    <property type="evidence" value="ECO:0007669"/>
    <property type="project" value="InterPro"/>
</dbReference>
<evidence type="ECO:0000313" key="5">
    <source>
        <dbReference type="Proteomes" id="UP000008698"/>
    </source>
</evidence>
<dbReference type="RefSeq" id="XP_003004508.1">
    <property type="nucleotide sequence ID" value="XM_003004462.1"/>
</dbReference>
<dbReference type="HOGENOM" id="CLU_020223_2_0_1"/>